<dbReference type="InterPro" id="IPR003439">
    <property type="entry name" value="ABC_transporter-like_ATP-bd"/>
</dbReference>
<dbReference type="PROSITE" id="PS50893">
    <property type="entry name" value="ABC_TRANSPORTER_2"/>
    <property type="match status" value="1"/>
</dbReference>
<dbReference type="InterPro" id="IPR003593">
    <property type="entry name" value="AAA+_ATPase"/>
</dbReference>
<evidence type="ECO:0000256" key="3">
    <source>
        <dbReference type="ARBA" id="ARBA00022448"/>
    </source>
</evidence>
<dbReference type="SUPFAM" id="SSF52540">
    <property type="entry name" value="P-loop containing nucleoside triphosphate hydrolases"/>
    <property type="match status" value="1"/>
</dbReference>
<dbReference type="InterPro" id="IPR027417">
    <property type="entry name" value="P-loop_NTPase"/>
</dbReference>
<evidence type="ECO:0000256" key="2">
    <source>
        <dbReference type="ARBA" id="ARBA00005417"/>
    </source>
</evidence>
<keyword evidence="9" id="KW-1185">Reference proteome</keyword>
<dbReference type="InterPro" id="IPR050763">
    <property type="entry name" value="ABC_transporter_ATP-binding"/>
</dbReference>
<name>A0ABW1AJR9_9ACTN</name>
<evidence type="ECO:0000313" key="9">
    <source>
        <dbReference type="Proteomes" id="UP001596074"/>
    </source>
</evidence>
<evidence type="ECO:0000256" key="5">
    <source>
        <dbReference type="ARBA" id="ARBA00022840"/>
    </source>
</evidence>
<keyword evidence="5 8" id="KW-0067">ATP-binding</keyword>
<comment type="similarity">
    <text evidence="2">Belongs to the ABC transporter superfamily.</text>
</comment>
<dbReference type="RefSeq" id="WP_378293181.1">
    <property type="nucleotide sequence ID" value="NZ_JBHSON010000180.1"/>
</dbReference>
<organism evidence="8 9">
    <name type="scientific">Actinomadura rugatobispora</name>
    <dbReference type="NCBI Taxonomy" id="1994"/>
    <lineage>
        <taxon>Bacteria</taxon>
        <taxon>Bacillati</taxon>
        <taxon>Actinomycetota</taxon>
        <taxon>Actinomycetes</taxon>
        <taxon>Streptosporangiales</taxon>
        <taxon>Thermomonosporaceae</taxon>
        <taxon>Actinomadura</taxon>
    </lineage>
</organism>
<reference evidence="9" key="1">
    <citation type="journal article" date="2019" name="Int. J. Syst. Evol. Microbiol.">
        <title>The Global Catalogue of Microorganisms (GCM) 10K type strain sequencing project: providing services to taxonomists for standard genome sequencing and annotation.</title>
        <authorList>
            <consortium name="The Broad Institute Genomics Platform"/>
            <consortium name="The Broad Institute Genome Sequencing Center for Infectious Disease"/>
            <person name="Wu L."/>
            <person name="Ma J."/>
        </authorList>
    </citation>
    <scope>NUCLEOTIDE SEQUENCE [LARGE SCALE GENOMIC DNA]</scope>
    <source>
        <strain evidence="9">KCTC 42087</strain>
    </source>
</reference>
<dbReference type="GO" id="GO:0005524">
    <property type="term" value="F:ATP binding"/>
    <property type="evidence" value="ECO:0007669"/>
    <property type="project" value="UniProtKB-KW"/>
</dbReference>
<dbReference type="Gene3D" id="3.40.50.300">
    <property type="entry name" value="P-loop containing nucleotide triphosphate hydrolases"/>
    <property type="match status" value="1"/>
</dbReference>
<dbReference type="PANTHER" id="PTHR42711:SF5">
    <property type="entry name" value="ABC TRANSPORTER ATP-BINDING PROTEIN NATA"/>
    <property type="match status" value="1"/>
</dbReference>
<sequence>MTVPAIEIDRLTKVYRPGKAPAVEEVSLRVPAGSVFGFLGPNGAGKTTTIKILAGLLSPTGGTVRLNGHDVERERSAAMAQFGAVLEGSRNVYWTLSARQNLAYFGRLKGLGKAAIRARADELLADLGLWERRDDKVGAFSRGMQQKVAIAAALIGDPPIVLLDEPTLGLDVEATRAVKDRIAGLARERGTTVLLTTHQLDVAEELCGQVAVLRQGRVVADLPTRDLLAGFRERDRYEIRIEGAAPALPPGFEAAEHDGLTVITGRVGAVAEVYDLVDRLREGGAVLQSLAQVQPDLEDVFLALTRGPAHV</sequence>
<accession>A0ABW1AJR9</accession>
<dbReference type="EMBL" id="JBHSON010000180">
    <property type="protein sequence ID" value="MFC5754762.1"/>
    <property type="molecule type" value="Genomic_DNA"/>
</dbReference>
<evidence type="ECO:0000256" key="1">
    <source>
        <dbReference type="ARBA" id="ARBA00004202"/>
    </source>
</evidence>
<dbReference type="Proteomes" id="UP001596074">
    <property type="component" value="Unassembled WGS sequence"/>
</dbReference>
<comment type="caution">
    <text evidence="8">The sequence shown here is derived from an EMBL/GenBank/DDBJ whole genome shotgun (WGS) entry which is preliminary data.</text>
</comment>
<keyword evidence="3" id="KW-0813">Transport</keyword>
<dbReference type="CDD" id="cd03263">
    <property type="entry name" value="ABC_subfamily_A"/>
    <property type="match status" value="1"/>
</dbReference>
<dbReference type="Pfam" id="PF00005">
    <property type="entry name" value="ABC_tran"/>
    <property type="match status" value="1"/>
</dbReference>
<keyword evidence="6" id="KW-0046">Antibiotic resistance</keyword>
<feature type="domain" description="ABC transporter" evidence="7">
    <location>
        <begin position="6"/>
        <end position="240"/>
    </location>
</feature>
<dbReference type="SMART" id="SM00382">
    <property type="entry name" value="AAA"/>
    <property type="match status" value="1"/>
</dbReference>
<keyword evidence="4" id="KW-0547">Nucleotide-binding</keyword>
<evidence type="ECO:0000313" key="8">
    <source>
        <dbReference type="EMBL" id="MFC5754762.1"/>
    </source>
</evidence>
<protein>
    <submittedName>
        <fullName evidence="8">ABC transporter ATP-binding protein</fullName>
    </submittedName>
</protein>
<evidence type="ECO:0000256" key="6">
    <source>
        <dbReference type="ARBA" id="ARBA00023251"/>
    </source>
</evidence>
<evidence type="ECO:0000259" key="7">
    <source>
        <dbReference type="PROSITE" id="PS50893"/>
    </source>
</evidence>
<dbReference type="PANTHER" id="PTHR42711">
    <property type="entry name" value="ABC TRANSPORTER ATP-BINDING PROTEIN"/>
    <property type="match status" value="1"/>
</dbReference>
<evidence type="ECO:0000256" key="4">
    <source>
        <dbReference type="ARBA" id="ARBA00022741"/>
    </source>
</evidence>
<gene>
    <name evidence="8" type="ORF">ACFPZN_54895</name>
</gene>
<comment type="subcellular location">
    <subcellularLocation>
        <location evidence="1">Cell membrane</location>
        <topology evidence="1">Peripheral membrane protein</topology>
    </subcellularLocation>
</comment>
<proteinExistence type="inferred from homology"/>